<name>A6I730_RAT</name>
<organism evidence="2 3">
    <name type="scientific">Rattus norvegicus</name>
    <name type="common">Rat</name>
    <dbReference type="NCBI Taxonomy" id="10116"/>
    <lineage>
        <taxon>Eukaryota</taxon>
        <taxon>Metazoa</taxon>
        <taxon>Chordata</taxon>
        <taxon>Craniata</taxon>
        <taxon>Vertebrata</taxon>
        <taxon>Euteleostomi</taxon>
        <taxon>Mammalia</taxon>
        <taxon>Eutheria</taxon>
        <taxon>Euarchontoglires</taxon>
        <taxon>Glires</taxon>
        <taxon>Rodentia</taxon>
        <taxon>Myomorpha</taxon>
        <taxon>Muroidea</taxon>
        <taxon>Muridae</taxon>
        <taxon>Murinae</taxon>
        <taxon>Rattus</taxon>
    </lineage>
</organism>
<keyword evidence="2" id="KW-0675">Receptor</keyword>
<feature type="region of interest" description="Disordered" evidence="1">
    <location>
        <begin position="1"/>
        <end position="21"/>
    </location>
</feature>
<evidence type="ECO:0000313" key="3">
    <source>
        <dbReference type="Proteomes" id="UP000234681"/>
    </source>
</evidence>
<gene>
    <name evidence="2" type="primary">Frag1</name>
    <name evidence="2" type="ORF">rCG_39513</name>
</gene>
<feature type="compositionally biased region" description="Polar residues" evidence="1">
    <location>
        <begin position="1"/>
        <end position="10"/>
    </location>
</feature>
<reference evidence="2 3" key="1">
    <citation type="submission" date="2005-09" db="EMBL/GenBank/DDBJ databases">
        <authorList>
            <person name="Mural R.J."/>
            <person name="Li P.W."/>
            <person name="Adams M.D."/>
            <person name="Amanatides P.G."/>
            <person name="Baden-Tillson H."/>
            <person name="Barnstead M."/>
            <person name="Chin S.H."/>
            <person name="Dew I."/>
            <person name="Evans C.A."/>
            <person name="Ferriera S."/>
            <person name="Flanigan M."/>
            <person name="Fosler C."/>
            <person name="Glodek A."/>
            <person name="Gu Z."/>
            <person name="Holt R.A."/>
            <person name="Jennings D."/>
            <person name="Kraft C.L."/>
            <person name="Lu F."/>
            <person name="Nguyen T."/>
            <person name="Nusskern D.R."/>
            <person name="Pfannkoch C.M."/>
            <person name="Sitter C."/>
            <person name="Sutton G.G."/>
            <person name="Venter J.C."/>
            <person name="Wang Z."/>
            <person name="Woodage T."/>
            <person name="Zheng X.H."/>
            <person name="Zhong F."/>
        </authorList>
    </citation>
    <scope>NUCLEOTIDE SEQUENCE [LARGE SCALE GENOMIC DNA]</scope>
    <source>
        <strain>BN</strain>
        <strain evidence="3">Sprague-Dawley</strain>
    </source>
</reference>
<sequence>MSGAGSSERNSAAGLSKESQEGAQLPAISELCHWWGGSPALRVAFLHWPALGTPLLDSLRLLEPLPQLCIPVPGLPPSLPPQLQSQCGGEPGTARAHLCLLLRGLHHP</sequence>
<dbReference type="AlphaFoldDB" id="A6I730"/>
<dbReference type="EMBL" id="CH473956">
    <property type="protein sequence ID" value="EDM18198.1"/>
    <property type="molecule type" value="Genomic_DNA"/>
</dbReference>
<protein>
    <submittedName>
        <fullName evidence="2">FGF receptor activating protein 1, isoform CRA_b</fullName>
    </submittedName>
</protein>
<proteinExistence type="predicted"/>
<accession>A6I730</accession>
<evidence type="ECO:0000256" key="1">
    <source>
        <dbReference type="SAM" id="MobiDB-lite"/>
    </source>
</evidence>
<evidence type="ECO:0000313" key="2">
    <source>
        <dbReference type="EMBL" id="EDM18198.1"/>
    </source>
</evidence>
<dbReference type="Proteomes" id="UP000234681">
    <property type="component" value="Chromosome 1"/>
</dbReference>